<feature type="transmembrane region" description="Helical" evidence="1">
    <location>
        <begin position="139"/>
        <end position="159"/>
    </location>
</feature>
<evidence type="ECO:0000313" key="3">
    <source>
        <dbReference type="Proteomes" id="UP000177167"/>
    </source>
</evidence>
<name>A0A1F8F4T1_9BACT</name>
<evidence type="ECO:0008006" key="4">
    <source>
        <dbReference type="Google" id="ProtNLM"/>
    </source>
</evidence>
<dbReference type="AlphaFoldDB" id="A0A1F8F4T1"/>
<feature type="transmembrane region" description="Helical" evidence="1">
    <location>
        <begin position="109"/>
        <end position="130"/>
    </location>
</feature>
<keyword evidence="1" id="KW-0812">Transmembrane</keyword>
<dbReference type="Pfam" id="PF08570">
    <property type="entry name" value="DUF1761"/>
    <property type="match status" value="1"/>
</dbReference>
<feature type="transmembrane region" description="Helical" evidence="1">
    <location>
        <begin position="77"/>
        <end position="97"/>
    </location>
</feature>
<keyword evidence="1" id="KW-1133">Transmembrane helix</keyword>
<protein>
    <recommendedName>
        <fullName evidence="4">DUF1761 domain-containing protein</fullName>
    </recommendedName>
</protein>
<sequence length="160" mass="17460">MLRGAPIYPLGFGYSGQLYGKIKLMASTIEIDIVTIFLAAVVNMALGMAWYSSLMFGKKWIKLSGTTERKKARDMGLIYSLTFFASLVTAFALEMFIANITDSNVATGIMIGFWAGVGFVAATSLPEYLFNSNNKAKELYLINVGYHLVALMLMGGLLAI</sequence>
<feature type="transmembrane region" description="Helical" evidence="1">
    <location>
        <begin position="33"/>
        <end position="56"/>
    </location>
</feature>
<reference evidence="2 3" key="1">
    <citation type="journal article" date="2016" name="Nat. Commun.">
        <title>Thousands of microbial genomes shed light on interconnected biogeochemical processes in an aquifer system.</title>
        <authorList>
            <person name="Anantharaman K."/>
            <person name="Brown C.T."/>
            <person name="Hug L.A."/>
            <person name="Sharon I."/>
            <person name="Castelle C.J."/>
            <person name="Probst A.J."/>
            <person name="Thomas B.C."/>
            <person name="Singh A."/>
            <person name="Wilkins M.J."/>
            <person name="Karaoz U."/>
            <person name="Brodie E.L."/>
            <person name="Williams K.H."/>
            <person name="Hubbard S.S."/>
            <person name="Banfield J.F."/>
        </authorList>
    </citation>
    <scope>NUCLEOTIDE SEQUENCE [LARGE SCALE GENOMIC DNA]</scope>
</reference>
<comment type="caution">
    <text evidence="2">The sequence shown here is derived from an EMBL/GenBank/DDBJ whole genome shotgun (WGS) entry which is preliminary data.</text>
</comment>
<accession>A0A1F8F4T1</accession>
<evidence type="ECO:0000256" key="1">
    <source>
        <dbReference type="SAM" id="Phobius"/>
    </source>
</evidence>
<dbReference type="EMBL" id="MGJP01000068">
    <property type="protein sequence ID" value="OGN08133.1"/>
    <property type="molecule type" value="Genomic_DNA"/>
</dbReference>
<dbReference type="InterPro" id="IPR013879">
    <property type="entry name" value="DUF1761"/>
</dbReference>
<organism evidence="2 3">
    <name type="scientific">Candidatus Yanofskybacteria bacterium RIFCSPHIGHO2_02_FULL_41_11</name>
    <dbReference type="NCBI Taxonomy" id="1802675"/>
    <lineage>
        <taxon>Bacteria</taxon>
        <taxon>Candidatus Yanofskyibacteriota</taxon>
    </lineage>
</organism>
<evidence type="ECO:0000313" key="2">
    <source>
        <dbReference type="EMBL" id="OGN08133.1"/>
    </source>
</evidence>
<gene>
    <name evidence="2" type="ORF">A3J46_06320</name>
</gene>
<keyword evidence="1" id="KW-0472">Membrane</keyword>
<proteinExistence type="predicted"/>
<dbReference type="Proteomes" id="UP000177167">
    <property type="component" value="Unassembled WGS sequence"/>
</dbReference>